<reference evidence="2" key="2">
    <citation type="submission" date="2019-01" db="EMBL/GenBank/DDBJ databases">
        <title>Genome sequence of Desulfonema ishimotonii strain Tokyo 01.</title>
        <authorList>
            <person name="Fukui M."/>
        </authorList>
    </citation>
    <scope>NUCLEOTIDE SEQUENCE [LARGE SCALE GENOMIC DNA]</scope>
    <source>
        <strain evidence="2">Tokyo 01</strain>
    </source>
</reference>
<keyword evidence="2" id="KW-1185">Reference proteome</keyword>
<sequence>MAILILMKKKKYMIWYSYLFLNRGKPSTHILALSGIDDAELWKKLPPSLKRLVERVMSVLESDPCSQVNSLGGQCVETR</sequence>
<keyword evidence="1" id="KW-0540">Nuclease</keyword>
<proteinExistence type="predicted"/>
<dbReference type="GO" id="GO:0004519">
    <property type="term" value="F:endonuclease activity"/>
    <property type="evidence" value="ECO:0007669"/>
    <property type="project" value="UniProtKB-KW"/>
</dbReference>
<protein>
    <submittedName>
        <fullName evidence="1">ATP-dependent endonuclease</fullName>
    </submittedName>
</protein>
<dbReference type="EMBL" id="BEXT01000001">
    <property type="protein sequence ID" value="GBC61727.1"/>
    <property type="molecule type" value="Genomic_DNA"/>
</dbReference>
<comment type="caution">
    <text evidence="1">The sequence shown here is derived from an EMBL/GenBank/DDBJ whole genome shotgun (WGS) entry which is preliminary data.</text>
</comment>
<organism evidence="1 2">
    <name type="scientific">Desulfonema ishimotonii</name>
    <dbReference type="NCBI Taxonomy" id="45657"/>
    <lineage>
        <taxon>Bacteria</taxon>
        <taxon>Pseudomonadati</taxon>
        <taxon>Thermodesulfobacteriota</taxon>
        <taxon>Desulfobacteria</taxon>
        <taxon>Desulfobacterales</taxon>
        <taxon>Desulfococcaceae</taxon>
        <taxon>Desulfonema</taxon>
    </lineage>
</organism>
<evidence type="ECO:0000313" key="1">
    <source>
        <dbReference type="EMBL" id="GBC61727.1"/>
    </source>
</evidence>
<name>A0A401FXM3_9BACT</name>
<evidence type="ECO:0000313" key="2">
    <source>
        <dbReference type="Proteomes" id="UP000288096"/>
    </source>
</evidence>
<keyword evidence="1" id="KW-0255">Endonuclease</keyword>
<accession>A0A401FXM3</accession>
<dbReference type="Proteomes" id="UP000288096">
    <property type="component" value="Unassembled WGS sequence"/>
</dbReference>
<keyword evidence="1" id="KW-0378">Hydrolase</keyword>
<gene>
    <name evidence="1" type="ORF">DENIS_2689</name>
</gene>
<dbReference type="AlphaFoldDB" id="A0A401FXM3"/>
<reference evidence="2" key="1">
    <citation type="submission" date="2017-11" db="EMBL/GenBank/DDBJ databases">
        <authorList>
            <person name="Watanabe M."/>
            <person name="Kojima H."/>
        </authorList>
    </citation>
    <scope>NUCLEOTIDE SEQUENCE [LARGE SCALE GENOMIC DNA]</scope>
    <source>
        <strain evidence="2">Tokyo 01</strain>
    </source>
</reference>